<dbReference type="AlphaFoldDB" id="A0A6J6ZXI0"/>
<name>A0A6J6ZXI0_9ZZZZ</name>
<proteinExistence type="predicted"/>
<dbReference type="EMBL" id="CAFAAQ010000255">
    <property type="protein sequence ID" value="CAB4824930.1"/>
    <property type="molecule type" value="Genomic_DNA"/>
</dbReference>
<gene>
    <name evidence="1" type="ORF">UFOPK3046_01947</name>
</gene>
<accession>A0A6J6ZXI0</accession>
<sequence>MQVRASLCMDDDNFTARLYVFMDEFVGIDHHEVSLERDIHEWPTSADHIGAEGQVWHKHAVHHIPLNSVNPGLFQADAFLSKPREICRKNRRCNLDGARAQFGHLLDQGRRQLAAAS</sequence>
<protein>
    <submittedName>
        <fullName evidence="1">Unannotated protein</fullName>
    </submittedName>
</protein>
<reference evidence="1" key="1">
    <citation type="submission" date="2020-05" db="EMBL/GenBank/DDBJ databases">
        <authorList>
            <person name="Chiriac C."/>
            <person name="Salcher M."/>
            <person name="Ghai R."/>
            <person name="Kavagutti S V."/>
        </authorList>
    </citation>
    <scope>NUCLEOTIDE SEQUENCE</scope>
</reference>
<organism evidence="1">
    <name type="scientific">freshwater metagenome</name>
    <dbReference type="NCBI Taxonomy" id="449393"/>
    <lineage>
        <taxon>unclassified sequences</taxon>
        <taxon>metagenomes</taxon>
        <taxon>ecological metagenomes</taxon>
    </lineage>
</organism>
<evidence type="ECO:0000313" key="1">
    <source>
        <dbReference type="EMBL" id="CAB4824930.1"/>
    </source>
</evidence>